<reference evidence="1" key="2">
    <citation type="submission" date="2013-04" db="UniProtKB">
        <authorList>
            <consortium name="EnsemblPlants"/>
        </authorList>
    </citation>
    <scope>IDENTIFICATION</scope>
</reference>
<dbReference type="Gramene" id="OB06G29370.1">
    <property type="protein sequence ID" value="OB06G29370.1"/>
    <property type="gene ID" value="OB06G29370"/>
</dbReference>
<protein>
    <submittedName>
        <fullName evidence="1">Uncharacterized protein</fullName>
    </submittedName>
</protein>
<proteinExistence type="predicted"/>
<dbReference type="EnsemblPlants" id="OB06G29370.1">
    <property type="protein sequence ID" value="OB06G29370.1"/>
    <property type="gene ID" value="OB06G29370"/>
</dbReference>
<name>J3MFZ3_ORYBR</name>
<reference evidence="1" key="1">
    <citation type="journal article" date="2013" name="Nat. Commun.">
        <title>Whole-genome sequencing of Oryza brachyantha reveals mechanisms underlying Oryza genome evolution.</title>
        <authorList>
            <person name="Chen J."/>
            <person name="Huang Q."/>
            <person name="Gao D."/>
            <person name="Wang J."/>
            <person name="Lang Y."/>
            <person name="Liu T."/>
            <person name="Li B."/>
            <person name="Bai Z."/>
            <person name="Luis Goicoechea J."/>
            <person name="Liang C."/>
            <person name="Chen C."/>
            <person name="Zhang W."/>
            <person name="Sun S."/>
            <person name="Liao Y."/>
            <person name="Zhang X."/>
            <person name="Yang L."/>
            <person name="Song C."/>
            <person name="Wang M."/>
            <person name="Shi J."/>
            <person name="Liu G."/>
            <person name="Liu J."/>
            <person name="Zhou H."/>
            <person name="Zhou W."/>
            <person name="Yu Q."/>
            <person name="An N."/>
            <person name="Chen Y."/>
            <person name="Cai Q."/>
            <person name="Wang B."/>
            <person name="Liu B."/>
            <person name="Min J."/>
            <person name="Huang Y."/>
            <person name="Wu H."/>
            <person name="Li Z."/>
            <person name="Zhang Y."/>
            <person name="Yin Y."/>
            <person name="Song W."/>
            <person name="Jiang J."/>
            <person name="Jackson S.A."/>
            <person name="Wing R.A."/>
            <person name="Wang J."/>
            <person name="Chen M."/>
        </authorList>
    </citation>
    <scope>NUCLEOTIDE SEQUENCE [LARGE SCALE GENOMIC DNA]</scope>
    <source>
        <strain evidence="1">cv. IRGC 101232</strain>
    </source>
</reference>
<dbReference type="AlphaFoldDB" id="J3MFZ3"/>
<accession>J3MFZ3</accession>
<dbReference type="Proteomes" id="UP000006038">
    <property type="component" value="Chromosome 6"/>
</dbReference>
<evidence type="ECO:0000313" key="1">
    <source>
        <dbReference type="EnsemblPlants" id="OB06G29370.1"/>
    </source>
</evidence>
<dbReference type="HOGENOM" id="CLU_2658490_0_0_1"/>
<evidence type="ECO:0000313" key="2">
    <source>
        <dbReference type="Proteomes" id="UP000006038"/>
    </source>
</evidence>
<keyword evidence="2" id="KW-1185">Reference proteome</keyword>
<sequence length="76" mass="8872">METRQLIRAMTCRTPAFGSDNNNIADTDTVPRRLLYPERKPLGRVSCRQTHSFLPFSFCKRLYILNTEYSTLLSCR</sequence>
<organism evidence="1">
    <name type="scientific">Oryza brachyantha</name>
    <name type="common">malo sina</name>
    <dbReference type="NCBI Taxonomy" id="4533"/>
    <lineage>
        <taxon>Eukaryota</taxon>
        <taxon>Viridiplantae</taxon>
        <taxon>Streptophyta</taxon>
        <taxon>Embryophyta</taxon>
        <taxon>Tracheophyta</taxon>
        <taxon>Spermatophyta</taxon>
        <taxon>Magnoliopsida</taxon>
        <taxon>Liliopsida</taxon>
        <taxon>Poales</taxon>
        <taxon>Poaceae</taxon>
        <taxon>BOP clade</taxon>
        <taxon>Oryzoideae</taxon>
        <taxon>Oryzeae</taxon>
        <taxon>Oryzinae</taxon>
        <taxon>Oryza</taxon>
    </lineage>
</organism>